<gene>
    <name evidence="2" type="ORF">EVAR_22416_1</name>
</gene>
<name>A0A4C1SH48_EUMVA</name>
<reference evidence="2 3" key="1">
    <citation type="journal article" date="2019" name="Commun. Biol.">
        <title>The bagworm genome reveals a unique fibroin gene that provides high tensile strength.</title>
        <authorList>
            <person name="Kono N."/>
            <person name="Nakamura H."/>
            <person name="Ohtoshi R."/>
            <person name="Tomita M."/>
            <person name="Numata K."/>
            <person name="Arakawa K."/>
        </authorList>
    </citation>
    <scope>NUCLEOTIDE SEQUENCE [LARGE SCALE GENOMIC DNA]</scope>
</reference>
<accession>A0A4C1SH48</accession>
<sequence>MEFVDSEFECGQPSPTFSQYRALLSDPGVDETGPHRSGVNKSQPVRAPLRDVTNDNALGLEHPPSAYGIRAGAPAVKSHSRTVTSKRRTPGREFLLTIDILE</sequence>
<keyword evidence="3" id="KW-1185">Reference proteome</keyword>
<dbReference type="Proteomes" id="UP000299102">
    <property type="component" value="Unassembled WGS sequence"/>
</dbReference>
<protein>
    <submittedName>
        <fullName evidence="2">Uncharacterized protein</fullName>
    </submittedName>
</protein>
<dbReference type="EMBL" id="BGZK01003454">
    <property type="protein sequence ID" value="GBP01479.1"/>
    <property type="molecule type" value="Genomic_DNA"/>
</dbReference>
<evidence type="ECO:0000313" key="3">
    <source>
        <dbReference type="Proteomes" id="UP000299102"/>
    </source>
</evidence>
<dbReference type="AlphaFoldDB" id="A0A4C1SH48"/>
<comment type="caution">
    <text evidence="2">The sequence shown here is derived from an EMBL/GenBank/DDBJ whole genome shotgun (WGS) entry which is preliminary data.</text>
</comment>
<feature type="region of interest" description="Disordered" evidence="1">
    <location>
        <begin position="26"/>
        <end position="45"/>
    </location>
</feature>
<organism evidence="2 3">
    <name type="scientific">Eumeta variegata</name>
    <name type="common">Bagworm moth</name>
    <name type="synonym">Eumeta japonica</name>
    <dbReference type="NCBI Taxonomy" id="151549"/>
    <lineage>
        <taxon>Eukaryota</taxon>
        <taxon>Metazoa</taxon>
        <taxon>Ecdysozoa</taxon>
        <taxon>Arthropoda</taxon>
        <taxon>Hexapoda</taxon>
        <taxon>Insecta</taxon>
        <taxon>Pterygota</taxon>
        <taxon>Neoptera</taxon>
        <taxon>Endopterygota</taxon>
        <taxon>Lepidoptera</taxon>
        <taxon>Glossata</taxon>
        <taxon>Ditrysia</taxon>
        <taxon>Tineoidea</taxon>
        <taxon>Psychidae</taxon>
        <taxon>Oiketicinae</taxon>
        <taxon>Eumeta</taxon>
    </lineage>
</organism>
<proteinExistence type="predicted"/>
<evidence type="ECO:0000313" key="2">
    <source>
        <dbReference type="EMBL" id="GBP01479.1"/>
    </source>
</evidence>
<evidence type="ECO:0000256" key="1">
    <source>
        <dbReference type="SAM" id="MobiDB-lite"/>
    </source>
</evidence>